<dbReference type="Pfam" id="PF01979">
    <property type="entry name" value="Amidohydro_1"/>
    <property type="match status" value="1"/>
</dbReference>
<dbReference type="SUPFAM" id="SSF51338">
    <property type="entry name" value="Composite domain of metallo-dependent hydrolases"/>
    <property type="match status" value="1"/>
</dbReference>
<dbReference type="GO" id="GO:0005829">
    <property type="term" value="C:cytosol"/>
    <property type="evidence" value="ECO:0007669"/>
    <property type="project" value="TreeGrafter"/>
</dbReference>
<dbReference type="Gene3D" id="3.20.20.140">
    <property type="entry name" value="Metal-dependent hydrolases"/>
    <property type="match status" value="1"/>
</dbReference>
<dbReference type="InterPro" id="IPR011059">
    <property type="entry name" value="Metal-dep_hydrolase_composite"/>
</dbReference>
<dbReference type="AlphaFoldDB" id="A0A1A6A2A5"/>
<evidence type="ECO:0000256" key="3">
    <source>
        <dbReference type="ARBA" id="ARBA00022801"/>
    </source>
</evidence>
<dbReference type="PANTHER" id="PTHR11271">
    <property type="entry name" value="GUANINE DEAMINASE"/>
    <property type="match status" value="1"/>
</dbReference>
<dbReference type="Proteomes" id="UP000078595">
    <property type="component" value="Chromosome 6"/>
</dbReference>
<dbReference type="PANTHER" id="PTHR11271:SF6">
    <property type="entry name" value="GUANINE DEAMINASE"/>
    <property type="match status" value="1"/>
</dbReference>
<evidence type="ECO:0000256" key="2">
    <source>
        <dbReference type="ARBA" id="ARBA00022723"/>
    </source>
</evidence>
<evidence type="ECO:0000313" key="7">
    <source>
        <dbReference type="EMBL" id="WWC62929.1"/>
    </source>
</evidence>
<comment type="cofactor">
    <cofactor evidence="1">
        <name>Zn(2+)</name>
        <dbReference type="ChEBI" id="CHEBI:29105"/>
    </cofactor>
</comment>
<reference evidence="7" key="3">
    <citation type="submission" date="2024-02" db="EMBL/GenBank/DDBJ databases">
        <title>Comparative genomics of Cryptococcus and Kwoniella reveals pathogenesis evolution and contrasting modes of karyotype evolution via chromosome fusion or intercentromeric recombination.</title>
        <authorList>
            <person name="Coelho M.A."/>
            <person name="David-Palma M."/>
            <person name="Shea T."/>
            <person name="Bowers K."/>
            <person name="McGinley-Smith S."/>
            <person name="Mohammad A.W."/>
            <person name="Gnirke A."/>
            <person name="Yurkov A.M."/>
            <person name="Nowrousian M."/>
            <person name="Sun S."/>
            <person name="Cuomo C.A."/>
            <person name="Heitman J."/>
        </authorList>
    </citation>
    <scope>NUCLEOTIDE SEQUENCE</scope>
    <source>
        <strain evidence="7">CBS 10117</strain>
    </source>
</reference>
<sequence length="476" mass="52686">MGQLFVGTFVDTPCPGELRIRQDHLLVVDEKGYITHIAPIHDDSSQSILSGLSSSSPSSSSSSSSIPMELGKHSFLLPVFTDLHIHAAQYLFCGLGLDLPLIEWLERYAYKAEERVDGDPALAERVYGTLVKRLLQNGTGCVSFFGTIGVRSNLILAKKMQEAGLRGFVGKLSMDQSPRPTYGETSASASLDSLNEFLDSLEGYLAQYKPHEKVVEPIITPRYVPVCSDELLGRLKELGDKRGVRVQSHMCEGRDQMGLVYKQRGKRDQDIWNELGFLGPKTLQAHVTYLDDEMIPLIKDREVTIAHCPLSNAYLSEKQFPLREALDKSLNVGLGTDVAGGYTLSIQNQMRQAVIISRLREGARCENMDCSFAESANKGGKNLSVDWVESIYLATRGGKKGMGLGGCLEVGMEFDAQLIELADEGSPSGVGALDLFDLQTRGIDTEEEWKVNVERWWCNGDDRNRKGMWVQGRKVL</sequence>
<evidence type="ECO:0000256" key="1">
    <source>
        <dbReference type="ARBA" id="ARBA00001947"/>
    </source>
</evidence>
<keyword evidence="4" id="KW-0862">Zinc</keyword>
<gene>
    <name evidence="6" type="ORF">I303_05031</name>
    <name evidence="7" type="ORF">I303_105527</name>
</gene>
<evidence type="ECO:0000256" key="4">
    <source>
        <dbReference type="ARBA" id="ARBA00022833"/>
    </source>
</evidence>
<evidence type="ECO:0000259" key="5">
    <source>
        <dbReference type="Pfam" id="PF01979"/>
    </source>
</evidence>
<dbReference type="VEuPathDB" id="FungiDB:I303_05031"/>
<evidence type="ECO:0000313" key="8">
    <source>
        <dbReference type="Proteomes" id="UP000078595"/>
    </source>
</evidence>
<feature type="domain" description="Amidohydrolase-related" evidence="5">
    <location>
        <begin position="75"/>
        <end position="432"/>
    </location>
</feature>
<organism evidence="6">
    <name type="scientific">Kwoniella dejecticola CBS 10117</name>
    <dbReference type="NCBI Taxonomy" id="1296121"/>
    <lineage>
        <taxon>Eukaryota</taxon>
        <taxon>Fungi</taxon>
        <taxon>Dikarya</taxon>
        <taxon>Basidiomycota</taxon>
        <taxon>Agaricomycotina</taxon>
        <taxon>Tremellomycetes</taxon>
        <taxon>Tremellales</taxon>
        <taxon>Cryptococcaceae</taxon>
        <taxon>Kwoniella</taxon>
    </lineage>
</organism>
<dbReference type="InterPro" id="IPR006680">
    <property type="entry name" value="Amidohydro-rel"/>
</dbReference>
<protein>
    <submittedName>
        <fullName evidence="6">Guanine deaminase</fullName>
    </submittedName>
</protein>
<dbReference type="EMBL" id="KI894032">
    <property type="protein sequence ID" value="OBR84174.1"/>
    <property type="molecule type" value="Genomic_DNA"/>
</dbReference>
<dbReference type="STRING" id="1296121.A0A1A6A2A5"/>
<keyword evidence="8" id="KW-1185">Reference proteome</keyword>
<accession>A0A1A6A2A5</accession>
<dbReference type="RefSeq" id="XP_018262016.1">
    <property type="nucleotide sequence ID" value="XM_018408325.1"/>
</dbReference>
<dbReference type="OrthoDB" id="194468at2759"/>
<dbReference type="InterPro" id="IPR051607">
    <property type="entry name" value="Metallo-dep_hydrolases"/>
</dbReference>
<dbReference type="KEGG" id="kdj:28968730"/>
<reference evidence="6" key="1">
    <citation type="submission" date="2013-07" db="EMBL/GenBank/DDBJ databases">
        <title>The Genome Sequence of Cryptococcus dejecticola CBS10117.</title>
        <authorList>
            <consortium name="The Broad Institute Genome Sequencing Platform"/>
            <person name="Cuomo C."/>
            <person name="Litvintseva A."/>
            <person name="Chen Y."/>
            <person name="Heitman J."/>
            <person name="Sun S."/>
            <person name="Springer D."/>
            <person name="Dromer F."/>
            <person name="Young S.K."/>
            <person name="Zeng Q."/>
            <person name="Gargeya S."/>
            <person name="Fitzgerald M."/>
            <person name="Abouelleil A."/>
            <person name="Alvarado L."/>
            <person name="Berlin A.M."/>
            <person name="Chapman S.B."/>
            <person name="Dewar J."/>
            <person name="Goldberg J."/>
            <person name="Griggs A."/>
            <person name="Gujja S."/>
            <person name="Hansen M."/>
            <person name="Howarth C."/>
            <person name="Imamovic A."/>
            <person name="Larimer J."/>
            <person name="McCowan C."/>
            <person name="Murphy C."/>
            <person name="Pearson M."/>
            <person name="Priest M."/>
            <person name="Roberts A."/>
            <person name="Saif S."/>
            <person name="Shea T."/>
            <person name="Sykes S."/>
            <person name="Wortman J."/>
            <person name="Nusbaum C."/>
            <person name="Birren B."/>
        </authorList>
    </citation>
    <scope>NUCLEOTIDE SEQUENCE [LARGE SCALE GENOMIC DNA]</scope>
    <source>
        <strain evidence="6">CBS 10117</strain>
    </source>
</reference>
<evidence type="ECO:0000313" key="6">
    <source>
        <dbReference type="EMBL" id="OBR84174.1"/>
    </source>
</evidence>
<dbReference type="Gene3D" id="2.30.40.10">
    <property type="entry name" value="Urease, subunit C, domain 1"/>
    <property type="match status" value="1"/>
</dbReference>
<reference evidence="7" key="2">
    <citation type="submission" date="2013-07" db="EMBL/GenBank/DDBJ databases">
        <authorList>
            <consortium name="The Broad Institute Genome Sequencing Platform"/>
            <person name="Cuomo C."/>
            <person name="Litvintseva A."/>
            <person name="Chen Y."/>
            <person name="Heitman J."/>
            <person name="Sun S."/>
            <person name="Springer D."/>
            <person name="Dromer F."/>
            <person name="Young S.K."/>
            <person name="Zeng Q."/>
            <person name="Gargeya S."/>
            <person name="Fitzgerald M."/>
            <person name="Abouelleil A."/>
            <person name="Alvarado L."/>
            <person name="Berlin A.M."/>
            <person name="Chapman S.B."/>
            <person name="Dewar J."/>
            <person name="Goldberg J."/>
            <person name="Griggs A."/>
            <person name="Gujja S."/>
            <person name="Hansen M."/>
            <person name="Howarth C."/>
            <person name="Imamovic A."/>
            <person name="Larimer J."/>
            <person name="McCowan C."/>
            <person name="Murphy C."/>
            <person name="Pearson M."/>
            <person name="Priest M."/>
            <person name="Roberts A."/>
            <person name="Saif S."/>
            <person name="Shea T."/>
            <person name="Sykes S."/>
            <person name="Wortman J."/>
            <person name="Nusbaum C."/>
            <person name="Birren B."/>
        </authorList>
    </citation>
    <scope>NUCLEOTIDE SEQUENCE</scope>
    <source>
        <strain evidence="7">CBS 10117</strain>
    </source>
</reference>
<dbReference type="GO" id="GO:0008892">
    <property type="term" value="F:guanine deaminase activity"/>
    <property type="evidence" value="ECO:0007669"/>
    <property type="project" value="TreeGrafter"/>
</dbReference>
<keyword evidence="2" id="KW-0479">Metal-binding</keyword>
<dbReference type="EMBL" id="CP144535">
    <property type="protein sequence ID" value="WWC62929.1"/>
    <property type="molecule type" value="Genomic_DNA"/>
</dbReference>
<dbReference type="InterPro" id="IPR032466">
    <property type="entry name" value="Metal_Hydrolase"/>
</dbReference>
<dbReference type="GO" id="GO:0046098">
    <property type="term" value="P:guanine metabolic process"/>
    <property type="evidence" value="ECO:0007669"/>
    <property type="project" value="TreeGrafter"/>
</dbReference>
<name>A0A1A6A2A5_9TREE</name>
<dbReference type="GO" id="GO:0008270">
    <property type="term" value="F:zinc ion binding"/>
    <property type="evidence" value="ECO:0007669"/>
    <property type="project" value="TreeGrafter"/>
</dbReference>
<proteinExistence type="predicted"/>
<dbReference type="GeneID" id="28968730"/>
<keyword evidence="3" id="KW-0378">Hydrolase</keyword>
<dbReference type="SUPFAM" id="SSF51556">
    <property type="entry name" value="Metallo-dependent hydrolases"/>
    <property type="match status" value="1"/>
</dbReference>